<dbReference type="Proteomes" id="UP000799537">
    <property type="component" value="Unassembled WGS sequence"/>
</dbReference>
<reference evidence="1" key="1">
    <citation type="journal article" date="2020" name="Stud. Mycol.">
        <title>101 Dothideomycetes genomes: a test case for predicting lifestyles and emergence of pathogens.</title>
        <authorList>
            <person name="Haridas S."/>
            <person name="Albert R."/>
            <person name="Binder M."/>
            <person name="Bloem J."/>
            <person name="Labutti K."/>
            <person name="Salamov A."/>
            <person name="Andreopoulos B."/>
            <person name="Baker S."/>
            <person name="Barry K."/>
            <person name="Bills G."/>
            <person name="Bluhm B."/>
            <person name="Cannon C."/>
            <person name="Castanera R."/>
            <person name="Culley D."/>
            <person name="Daum C."/>
            <person name="Ezra D."/>
            <person name="Gonzalez J."/>
            <person name="Henrissat B."/>
            <person name="Kuo A."/>
            <person name="Liang C."/>
            <person name="Lipzen A."/>
            <person name="Lutzoni F."/>
            <person name="Magnuson J."/>
            <person name="Mondo S."/>
            <person name="Nolan M."/>
            <person name="Ohm R."/>
            <person name="Pangilinan J."/>
            <person name="Park H.-J."/>
            <person name="Ramirez L."/>
            <person name="Alfaro M."/>
            <person name="Sun H."/>
            <person name="Tritt A."/>
            <person name="Yoshinaga Y."/>
            <person name="Zwiers L.-H."/>
            <person name="Turgeon B."/>
            <person name="Goodwin S."/>
            <person name="Spatafora J."/>
            <person name="Crous P."/>
            <person name="Grigoriev I."/>
        </authorList>
    </citation>
    <scope>NUCLEOTIDE SEQUENCE</scope>
    <source>
        <strain evidence="1">ATCC 36951</strain>
    </source>
</reference>
<evidence type="ECO:0000313" key="1">
    <source>
        <dbReference type="EMBL" id="KAF2174138.1"/>
    </source>
</evidence>
<dbReference type="RefSeq" id="XP_033675027.1">
    <property type="nucleotide sequence ID" value="XM_033803610.1"/>
</dbReference>
<protein>
    <recommendedName>
        <fullName evidence="3">F-box domain-containing protein</fullName>
    </recommendedName>
</protein>
<keyword evidence="2" id="KW-1185">Reference proteome</keyword>
<evidence type="ECO:0000313" key="2">
    <source>
        <dbReference type="Proteomes" id="UP000799537"/>
    </source>
</evidence>
<dbReference type="AlphaFoldDB" id="A0A6A6D6S9"/>
<dbReference type="GeneID" id="54556882"/>
<sequence length="244" mass="27098">MAAAARVLDTVELLEMIILDLPIRDVFSKQRVSRRWRSTVAESIQLQQALFLKPIPSEQSEILPGVTTFALDTSCAEVLATPGRKTIFQSVLSISEDEFGVLSNINEVADASNYQNNFNVHARLEEEDQKDLELLDVTTLAGGALQKKDLDLFQVVTLEGSPHVGIINLCRAISKHVQDYDSALYKSRKFKMTGGCERQMKVARACFLAQLASSSYRRLRGRRGSSELRNMLASIQRGISGIHG</sequence>
<dbReference type="SUPFAM" id="SSF81383">
    <property type="entry name" value="F-box domain"/>
    <property type="match status" value="1"/>
</dbReference>
<dbReference type="OrthoDB" id="3630143at2759"/>
<gene>
    <name evidence="1" type="ORF">M409DRAFT_16408</name>
</gene>
<dbReference type="CDD" id="cd09917">
    <property type="entry name" value="F-box_SF"/>
    <property type="match status" value="1"/>
</dbReference>
<evidence type="ECO:0008006" key="3">
    <source>
        <dbReference type="Google" id="ProtNLM"/>
    </source>
</evidence>
<dbReference type="InterPro" id="IPR036047">
    <property type="entry name" value="F-box-like_dom_sf"/>
</dbReference>
<name>A0A6A6D6S9_ZASCE</name>
<accession>A0A6A6D6S9</accession>
<dbReference type="EMBL" id="ML993579">
    <property type="protein sequence ID" value="KAF2174138.1"/>
    <property type="molecule type" value="Genomic_DNA"/>
</dbReference>
<organism evidence="1 2">
    <name type="scientific">Zasmidium cellare ATCC 36951</name>
    <dbReference type="NCBI Taxonomy" id="1080233"/>
    <lineage>
        <taxon>Eukaryota</taxon>
        <taxon>Fungi</taxon>
        <taxon>Dikarya</taxon>
        <taxon>Ascomycota</taxon>
        <taxon>Pezizomycotina</taxon>
        <taxon>Dothideomycetes</taxon>
        <taxon>Dothideomycetidae</taxon>
        <taxon>Mycosphaerellales</taxon>
        <taxon>Mycosphaerellaceae</taxon>
        <taxon>Zasmidium</taxon>
    </lineage>
</organism>
<proteinExistence type="predicted"/>